<dbReference type="EMBL" id="AWUE01001654">
    <property type="protein sequence ID" value="OMP14163.1"/>
    <property type="molecule type" value="Genomic_DNA"/>
</dbReference>
<proteinExistence type="predicted"/>
<keyword evidence="2" id="KW-1185">Reference proteome</keyword>
<dbReference type="AlphaFoldDB" id="A0A1R3L497"/>
<dbReference type="GO" id="GO:0016740">
    <property type="term" value="F:transferase activity"/>
    <property type="evidence" value="ECO:0007669"/>
    <property type="project" value="UniProtKB-KW"/>
</dbReference>
<reference evidence="2" key="1">
    <citation type="submission" date="2013-09" db="EMBL/GenBank/DDBJ databases">
        <title>Corchorus olitorius genome sequencing.</title>
        <authorList>
            <person name="Alam M."/>
            <person name="Haque M.S."/>
            <person name="Islam M.S."/>
            <person name="Emdad E.M."/>
            <person name="Islam M.M."/>
            <person name="Ahmed B."/>
            <person name="Halim A."/>
            <person name="Hossen Q.M.M."/>
            <person name="Hossain M.Z."/>
            <person name="Ahmed R."/>
            <person name="Khan M.M."/>
            <person name="Islam R."/>
            <person name="Rashid M.M."/>
            <person name="Khan S.A."/>
            <person name="Rahman M.S."/>
            <person name="Alam M."/>
            <person name="Yahiya A.S."/>
            <person name="Khan M.S."/>
            <person name="Azam M.S."/>
            <person name="Haque T."/>
            <person name="Lashkar M.Z.H."/>
            <person name="Akhand A.I."/>
            <person name="Morshed G."/>
            <person name="Roy S."/>
            <person name="Uddin K.S."/>
            <person name="Rabeya T."/>
            <person name="Hossain A.S."/>
            <person name="Chowdhury A."/>
            <person name="Snigdha A.R."/>
            <person name="Mortoza M.S."/>
            <person name="Matin S.A."/>
            <person name="Hoque S.M.E."/>
            <person name="Islam M.K."/>
            <person name="Roy D.K."/>
            <person name="Haider R."/>
            <person name="Moosa M.M."/>
            <person name="Elias S.M."/>
            <person name="Hasan A.M."/>
            <person name="Jahan S."/>
            <person name="Shafiuddin M."/>
            <person name="Mahmood N."/>
            <person name="Shommy N.S."/>
        </authorList>
    </citation>
    <scope>NUCLEOTIDE SEQUENCE [LARGE SCALE GENOMIC DNA]</scope>
    <source>
        <strain evidence="2">cv. O-4</strain>
    </source>
</reference>
<dbReference type="Proteomes" id="UP000187203">
    <property type="component" value="Unassembled WGS sequence"/>
</dbReference>
<evidence type="ECO:0000313" key="2">
    <source>
        <dbReference type="Proteomes" id="UP000187203"/>
    </source>
</evidence>
<evidence type="ECO:0000313" key="1">
    <source>
        <dbReference type="EMBL" id="OMP14163.1"/>
    </source>
</evidence>
<sequence>MEPELMEKRVRGELYVVAQCVYQFQVRLFIDPGPVPIPYKGLSFSVVEGAAEARIDFDGWDDDQGLPV</sequence>
<comment type="caution">
    <text evidence="1">The sequence shown here is derived from an EMBL/GenBank/DDBJ whole genome shotgun (WGS) entry which is preliminary data.</text>
</comment>
<gene>
    <name evidence="1" type="ORF">COLO4_00235</name>
</gene>
<keyword evidence="1" id="KW-0808">Transferase</keyword>
<name>A0A1R3L497_9ROSI</name>
<organism evidence="1 2">
    <name type="scientific">Corchorus olitorius</name>
    <dbReference type="NCBI Taxonomy" id="93759"/>
    <lineage>
        <taxon>Eukaryota</taxon>
        <taxon>Viridiplantae</taxon>
        <taxon>Streptophyta</taxon>
        <taxon>Embryophyta</taxon>
        <taxon>Tracheophyta</taxon>
        <taxon>Spermatophyta</taxon>
        <taxon>Magnoliopsida</taxon>
        <taxon>eudicotyledons</taxon>
        <taxon>Gunneridae</taxon>
        <taxon>Pentapetalae</taxon>
        <taxon>rosids</taxon>
        <taxon>malvids</taxon>
        <taxon>Malvales</taxon>
        <taxon>Malvaceae</taxon>
        <taxon>Grewioideae</taxon>
        <taxon>Apeibeae</taxon>
        <taxon>Corchorus</taxon>
    </lineage>
</organism>
<accession>A0A1R3L497</accession>
<protein>
    <submittedName>
        <fullName evidence="1">Glycosyl transferase group 1</fullName>
    </submittedName>
</protein>